<sequence length="92" mass="10306">MTTVAGIVRFLLALGARPQRPYRHYPPITTASQTHSLATVDNNGGFQWCFNHNFRVACATSQPLSPRVPVFSWVPTNGKGLRPSPLARRWYP</sequence>
<dbReference type="AlphaFoldDB" id="A0AA88AJJ8"/>
<evidence type="ECO:0000313" key="2">
    <source>
        <dbReference type="Proteomes" id="UP001187192"/>
    </source>
</evidence>
<accession>A0AA88AJJ8</accession>
<protein>
    <submittedName>
        <fullName evidence="1">Uncharacterized protein</fullName>
    </submittedName>
</protein>
<gene>
    <name evidence="1" type="ORF">TIFTF001_016428</name>
</gene>
<organism evidence="1 2">
    <name type="scientific">Ficus carica</name>
    <name type="common">Common fig</name>
    <dbReference type="NCBI Taxonomy" id="3494"/>
    <lineage>
        <taxon>Eukaryota</taxon>
        <taxon>Viridiplantae</taxon>
        <taxon>Streptophyta</taxon>
        <taxon>Embryophyta</taxon>
        <taxon>Tracheophyta</taxon>
        <taxon>Spermatophyta</taxon>
        <taxon>Magnoliopsida</taxon>
        <taxon>eudicotyledons</taxon>
        <taxon>Gunneridae</taxon>
        <taxon>Pentapetalae</taxon>
        <taxon>rosids</taxon>
        <taxon>fabids</taxon>
        <taxon>Rosales</taxon>
        <taxon>Moraceae</taxon>
        <taxon>Ficeae</taxon>
        <taxon>Ficus</taxon>
    </lineage>
</organism>
<dbReference type="Proteomes" id="UP001187192">
    <property type="component" value="Unassembled WGS sequence"/>
</dbReference>
<dbReference type="EMBL" id="BTGU01000025">
    <property type="protein sequence ID" value="GMN47248.1"/>
    <property type="molecule type" value="Genomic_DNA"/>
</dbReference>
<evidence type="ECO:0000313" key="1">
    <source>
        <dbReference type="EMBL" id="GMN47248.1"/>
    </source>
</evidence>
<proteinExistence type="predicted"/>
<comment type="caution">
    <text evidence="1">The sequence shown here is derived from an EMBL/GenBank/DDBJ whole genome shotgun (WGS) entry which is preliminary data.</text>
</comment>
<keyword evidence="2" id="KW-1185">Reference proteome</keyword>
<name>A0AA88AJJ8_FICCA</name>
<reference evidence="1" key="1">
    <citation type="submission" date="2023-07" db="EMBL/GenBank/DDBJ databases">
        <title>draft genome sequence of fig (Ficus carica).</title>
        <authorList>
            <person name="Takahashi T."/>
            <person name="Nishimura K."/>
        </authorList>
    </citation>
    <scope>NUCLEOTIDE SEQUENCE</scope>
</reference>